<gene>
    <name evidence="1" type="ORF">ODV15_09665</name>
</gene>
<dbReference type="Proteomes" id="UP001143700">
    <property type="component" value="Unassembled WGS sequence"/>
</dbReference>
<dbReference type="RefSeq" id="WP_271870743.1">
    <property type="nucleotide sequence ID" value="NZ_JAOTGU010000019.1"/>
</dbReference>
<proteinExistence type="predicted"/>
<protein>
    <submittedName>
        <fullName evidence="1">Uncharacterized protein</fullName>
    </submittedName>
</protein>
<name>A0A9X3WC75_LACAM</name>
<sequence length="122" mass="13955">MSVTMEFNLISNQKSIVAVYIEGRPIFWEAHLTPVKVMDPKTGKTEVRSDVKAQSLLRLMLDKYCDVDDQTKLEDALKQLKKVLREDYNKAMQAEETTKQIAKKMANMEYADLSATKSNPLL</sequence>
<accession>A0A9X3WC75</accession>
<dbReference type="AlphaFoldDB" id="A0A9X3WC75"/>
<dbReference type="EMBL" id="JAOTGU010000019">
    <property type="protein sequence ID" value="MDB6262807.1"/>
    <property type="molecule type" value="Genomic_DNA"/>
</dbReference>
<comment type="caution">
    <text evidence="1">The sequence shown here is derived from an EMBL/GenBank/DDBJ whole genome shotgun (WGS) entry which is preliminary data.</text>
</comment>
<evidence type="ECO:0000313" key="1">
    <source>
        <dbReference type="EMBL" id="MDB6262807.1"/>
    </source>
</evidence>
<reference evidence="1" key="2">
    <citation type="submission" date="2022-10" db="EMBL/GenBank/DDBJ databases">
        <authorList>
            <person name="Kostovova I."/>
            <person name="Moravkova M."/>
            <person name="Pechar R."/>
        </authorList>
    </citation>
    <scope>NUCLEOTIDE SEQUENCE</scope>
    <source>
        <strain evidence="1">M356A</strain>
    </source>
</reference>
<reference evidence="1" key="1">
    <citation type="journal article" date="2022" name="Microorganisms">
        <title>Antibiotic Susceptibility, Resistance Gene Determinants and Corresponding Genomic Regions in Lactobacillus amylovorus Isolates Derived from Wild Boars and Domestic Pigs.</title>
        <authorList>
            <person name="Moravkova M."/>
            <person name="Kostovova I."/>
            <person name="Kavanova K."/>
            <person name="Pechar R."/>
            <person name="Stanek S."/>
            <person name="Brychta A."/>
            <person name="Zeman M."/>
            <person name="Kubasova T."/>
        </authorList>
    </citation>
    <scope>NUCLEOTIDE SEQUENCE</scope>
    <source>
        <strain evidence="1">M356A</strain>
    </source>
</reference>
<organism evidence="1 2">
    <name type="scientific">Lactobacillus amylovorus</name>
    <dbReference type="NCBI Taxonomy" id="1604"/>
    <lineage>
        <taxon>Bacteria</taxon>
        <taxon>Bacillati</taxon>
        <taxon>Bacillota</taxon>
        <taxon>Bacilli</taxon>
        <taxon>Lactobacillales</taxon>
        <taxon>Lactobacillaceae</taxon>
        <taxon>Lactobacillus</taxon>
    </lineage>
</organism>
<evidence type="ECO:0000313" key="2">
    <source>
        <dbReference type="Proteomes" id="UP001143700"/>
    </source>
</evidence>